<dbReference type="Proteomes" id="UP000287519">
    <property type="component" value="Unassembled WGS sequence"/>
</dbReference>
<reference evidence="1 2" key="1">
    <citation type="submission" date="2018-11" db="EMBL/GenBank/DDBJ databases">
        <title>Microbial catabolism of amino acid.</title>
        <authorList>
            <person name="Hibi M."/>
            <person name="Ogawa J."/>
        </authorList>
    </citation>
    <scope>NUCLEOTIDE SEQUENCE [LARGE SCALE GENOMIC DNA]</scope>
    <source>
        <strain evidence="1 2">C31-06</strain>
    </source>
</reference>
<sequence length="69" mass="7436">MLPGIEDRAFLDVDSLLCPVYGHQKQRASYGQAKIAGRALLRKELSTLVWERSQDSPGHAGIDAGGVVS</sequence>
<comment type="caution">
    <text evidence="1">The sequence shown here is derived from an EMBL/GenBank/DDBJ whole genome shotgun (WGS) entry which is preliminary data.</text>
</comment>
<evidence type="ECO:0000313" key="1">
    <source>
        <dbReference type="EMBL" id="GCE41587.1"/>
    </source>
</evidence>
<proteinExistence type="predicted"/>
<dbReference type="AlphaFoldDB" id="A0A402CDC2"/>
<keyword evidence="2" id="KW-1185">Reference proteome</keyword>
<gene>
    <name evidence="1" type="ORF">Rhow_005246</name>
</gene>
<organism evidence="1 2">
    <name type="scientific">Rhodococcus wratislaviensis</name>
    <name type="common">Tsukamurella wratislaviensis</name>
    <dbReference type="NCBI Taxonomy" id="44752"/>
    <lineage>
        <taxon>Bacteria</taxon>
        <taxon>Bacillati</taxon>
        <taxon>Actinomycetota</taxon>
        <taxon>Actinomycetes</taxon>
        <taxon>Mycobacteriales</taxon>
        <taxon>Nocardiaceae</taxon>
        <taxon>Rhodococcus</taxon>
    </lineage>
</organism>
<dbReference type="EMBL" id="BHYM01000045">
    <property type="protein sequence ID" value="GCE41587.1"/>
    <property type="molecule type" value="Genomic_DNA"/>
</dbReference>
<accession>A0A402CDC2</accession>
<protein>
    <submittedName>
        <fullName evidence="1">Mobile element protein</fullName>
    </submittedName>
</protein>
<evidence type="ECO:0000313" key="2">
    <source>
        <dbReference type="Proteomes" id="UP000287519"/>
    </source>
</evidence>
<name>A0A402CDC2_RHOWR</name>
<dbReference type="RefSeq" id="WP_225858238.1">
    <property type="nucleotide sequence ID" value="NZ_BHYM01000045.1"/>
</dbReference>